<feature type="binding site" evidence="12">
    <location>
        <position position="177"/>
    </location>
    <ligand>
        <name>Zn(2+)</name>
        <dbReference type="ChEBI" id="CHEBI:29105"/>
    </ligand>
</feature>
<evidence type="ECO:0000313" key="15">
    <source>
        <dbReference type="Proteomes" id="UP000469559"/>
    </source>
</evidence>
<dbReference type="EMBL" id="QGMF01000033">
    <property type="protein sequence ID" value="TVY20951.1"/>
    <property type="molecule type" value="Genomic_DNA"/>
</dbReference>
<evidence type="ECO:0000256" key="12">
    <source>
        <dbReference type="PIRSR" id="PIRSR602124-2"/>
    </source>
</evidence>
<evidence type="ECO:0000256" key="8">
    <source>
        <dbReference type="ARBA" id="ARBA00023128"/>
    </source>
</evidence>
<feature type="region of interest" description="Disordered" evidence="13">
    <location>
        <begin position="187"/>
        <end position="224"/>
    </location>
</feature>
<evidence type="ECO:0000256" key="13">
    <source>
        <dbReference type="SAM" id="MobiDB-lite"/>
    </source>
</evidence>
<accession>A0A8T9BNK7</accession>
<organism evidence="14 15">
    <name type="scientific">Lachnellula arida</name>
    <dbReference type="NCBI Taxonomy" id="1316785"/>
    <lineage>
        <taxon>Eukaryota</taxon>
        <taxon>Fungi</taxon>
        <taxon>Dikarya</taxon>
        <taxon>Ascomycota</taxon>
        <taxon>Pezizomycotina</taxon>
        <taxon>Leotiomycetes</taxon>
        <taxon>Helotiales</taxon>
        <taxon>Lachnaceae</taxon>
        <taxon>Lachnellula</taxon>
    </lineage>
</organism>
<reference evidence="14 15" key="1">
    <citation type="submission" date="2018-05" db="EMBL/GenBank/DDBJ databases">
        <title>Whole genome sequencing for identification of molecular markers to develop diagnostic detection tools for the regulated plant pathogen Lachnellula willkommii.</title>
        <authorList>
            <person name="Giroux E."/>
            <person name="Bilodeau G."/>
        </authorList>
    </citation>
    <scope>NUCLEOTIDE SEQUENCE [LARGE SCALE GENOMIC DNA]</scope>
    <source>
        <strain evidence="14 15">CBS 203.66</strain>
    </source>
</reference>
<keyword evidence="5" id="KW-0999">Mitochondrion inner membrane</keyword>
<feature type="binding site" evidence="12">
    <location>
        <position position="150"/>
    </location>
    <ligand>
        <name>Zn(2+)</name>
        <dbReference type="ChEBI" id="CHEBI:29105"/>
    </ligand>
</feature>
<keyword evidence="6 12" id="KW-0862">Zinc</keyword>
<dbReference type="InterPro" id="IPR002124">
    <property type="entry name" value="Cyt_c_oxidase_su5b"/>
</dbReference>
<dbReference type="Gene3D" id="2.60.11.10">
    <property type="entry name" value="Cytochrome c oxidase, subunit Vb"/>
    <property type="match status" value="1"/>
</dbReference>
<evidence type="ECO:0000256" key="7">
    <source>
        <dbReference type="ARBA" id="ARBA00022946"/>
    </source>
</evidence>
<keyword evidence="4 12" id="KW-0479">Metal-binding</keyword>
<evidence type="ECO:0000256" key="10">
    <source>
        <dbReference type="ARBA" id="ARBA00031366"/>
    </source>
</evidence>
<evidence type="ECO:0000256" key="2">
    <source>
        <dbReference type="ARBA" id="ARBA00004673"/>
    </source>
</evidence>
<feature type="compositionally biased region" description="Basic and acidic residues" evidence="13">
    <location>
        <begin position="190"/>
        <end position="224"/>
    </location>
</feature>
<keyword evidence="7" id="KW-0809">Transit peptide</keyword>
<evidence type="ECO:0000313" key="14">
    <source>
        <dbReference type="EMBL" id="TVY20951.1"/>
    </source>
</evidence>
<dbReference type="GO" id="GO:0045277">
    <property type="term" value="C:respiratory chain complex IV"/>
    <property type="evidence" value="ECO:0007669"/>
    <property type="project" value="InterPro"/>
</dbReference>
<keyword evidence="9" id="KW-0472">Membrane</keyword>
<protein>
    <recommendedName>
        <fullName evidence="11">Cytochrome c oxidase subunit 4, mitochondrial</fullName>
    </recommendedName>
    <alternativeName>
        <fullName evidence="10">Cytochrome c oxidase polypeptide IV</fullName>
    </alternativeName>
</protein>
<dbReference type="Pfam" id="PF01215">
    <property type="entry name" value="COX5B"/>
    <property type="match status" value="1"/>
</dbReference>
<dbReference type="GO" id="GO:0046872">
    <property type="term" value="F:metal ion binding"/>
    <property type="evidence" value="ECO:0007669"/>
    <property type="project" value="UniProtKB-KW"/>
</dbReference>
<comment type="caution">
    <text evidence="14">The sequence shown here is derived from an EMBL/GenBank/DDBJ whole genome shotgun (WGS) entry which is preliminary data.</text>
</comment>
<dbReference type="OrthoDB" id="10249250at2759"/>
<dbReference type="PROSITE" id="PS51359">
    <property type="entry name" value="COX5B_2"/>
    <property type="match status" value="1"/>
</dbReference>
<comment type="similarity">
    <text evidence="3">Belongs to the cytochrome c oxidase subunit 5B family.</text>
</comment>
<gene>
    <name evidence="14" type="primary">cox-4</name>
    <name evidence="14" type="ORF">LARI1_G001406</name>
</gene>
<feature type="region of interest" description="Disordered" evidence="13">
    <location>
        <begin position="1"/>
        <end position="29"/>
    </location>
</feature>
<evidence type="ECO:0000256" key="3">
    <source>
        <dbReference type="ARBA" id="ARBA00010292"/>
    </source>
</evidence>
<evidence type="ECO:0000256" key="5">
    <source>
        <dbReference type="ARBA" id="ARBA00022792"/>
    </source>
</evidence>
<dbReference type="AlphaFoldDB" id="A0A8T9BNK7"/>
<feature type="binding site" evidence="12">
    <location>
        <position position="174"/>
    </location>
    <ligand>
        <name>Zn(2+)</name>
        <dbReference type="ChEBI" id="CHEBI:29105"/>
    </ligand>
</feature>
<evidence type="ECO:0000256" key="9">
    <source>
        <dbReference type="ARBA" id="ARBA00023136"/>
    </source>
</evidence>
<dbReference type="PANTHER" id="PTHR10122">
    <property type="entry name" value="CYTOCHROME C OXIDASE SUBUNIT 5B, MITOCHONDRIAL"/>
    <property type="match status" value="1"/>
</dbReference>
<dbReference type="InterPro" id="IPR036972">
    <property type="entry name" value="Cyt_c_oxidase_su5b_sf"/>
</dbReference>
<evidence type="ECO:0000256" key="11">
    <source>
        <dbReference type="ARBA" id="ARBA00070613"/>
    </source>
</evidence>
<dbReference type="CDD" id="cd00924">
    <property type="entry name" value="Cyt_c_Oxidase_Vb"/>
    <property type="match status" value="1"/>
</dbReference>
<feature type="non-terminal residue" evidence="14">
    <location>
        <position position="224"/>
    </location>
</feature>
<keyword evidence="8" id="KW-0496">Mitochondrion</keyword>
<sequence length="224" mass="24772">SGSRQLLLKSTSPKSNHQQTTHQLKPTMSLQRLVFTSARRAAVSPAVRRSFTTSFVRREAAPTPASGSNESKIKKFQDIKTESDLLPPGAAPGTIPTDLEQATGLERLEILGKMQGIDIFDMKPLDASRKGTLDNPIVVKSFGDEQYAGCTGYPVDSHTVIWLTMSRDRPVERCPECGNVLKMEYVGPQDDPHDHSHGHDAHGDGSHNYEEPKTFADFVKPEYR</sequence>
<dbReference type="GO" id="GO:0005743">
    <property type="term" value="C:mitochondrial inner membrane"/>
    <property type="evidence" value="ECO:0007669"/>
    <property type="project" value="UniProtKB-SubCell"/>
</dbReference>
<evidence type="ECO:0000256" key="4">
    <source>
        <dbReference type="ARBA" id="ARBA00022723"/>
    </source>
</evidence>
<dbReference type="GO" id="GO:0006123">
    <property type="term" value="P:mitochondrial electron transport, cytochrome c to oxygen"/>
    <property type="evidence" value="ECO:0007669"/>
    <property type="project" value="InterPro"/>
</dbReference>
<comment type="subcellular location">
    <subcellularLocation>
        <location evidence="1">Mitochondrion inner membrane</location>
        <topology evidence="1">Peripheral membrane protein</topology>
        <orientation evidence="1">Matrix side</orientation>
    </subcellularLocation>
</comment>
<proteinExistence type="inferred from homology"/>
<keyword evidence="15" id="KW-1185">Reference proteome</keyword>
<dbReference type="Proteomes" id="UP000469559">
    <property type="component" value="Unassembled WGS sequence"/>
</dbReference>
<comment type="pathway">
    <text evidence="2">Energy metabolism; oxidative phosphorylation.</text>
</comment>
<dbReference type="FunFam" id="2.60.11.10:FF:000003">
    <property type="entry name" value="Cytochrome c oxidase subunit IV"/>
    <property type="match status" value="1"/>
</dbReference>
<dbReference type="SUPFAM" id="SSF57802">
    <property type="entry name" value="Rubredoxin-like"/>
    <property type="match status" value="1"/>
</dbReference>
<dbReference type="PANTHER" id="PTHR10122:SF0">
    <property type="entry name" value="CYTOCHROME C OXIDASE SUBUNIT 5B, ISOFORM A-RELATED"/>
    <property type="match status" value="1"/>
</dbReference>
<name>A0A8T9BNK7_9HELO</name>
<feature type="binding site" evidence="12">
    <location>
        <position position="158"/>
    </location>
    <ligand>
        <name>Zn(2+)</name>
        <dbReference type="ChEBI" id="CHEBI:29105"/>
    </ligand>
</feature>
<evidence type="ECO:0000256" key="1">
    <source>
        <dbReference type="ARBA" id="ARBA00004443"/>
    </source>
</evidence>
<evidence type="ECO:0000256" key="6">
    <source>
        <dbReference type="ARBA" id="ARBA00022833"/>
    </source>
</evidence>